<evidence type="ECO:0000256" key="16">
    <source>
        <dbReference type="ARBA" id="ARBA00048647"/>
    </source>
</evidence>
<evidence type="ECO:0000256" key="1">
    <source>
        <dbReference type="ARBA" id="ARBA00004240"/>
    </source>
</evidence>
<keyword evidence="11" id="KW-0325">Glycoprotein</keyword>
<comment type="catalytic activity">
    <reaction evidence="16">
        <text>L-seryl-[protein] + GDP-beta-L-fucose = 3-O-(alpha-L-fucosyl)-L-seryl-[protein] + GDP + H(+)</text>
        <dbReference type="Rhea" id="RHEA:63644"/>
        <dbReference type="Rhea" id="RHEA-COMP:9863"/>
        <dbReference type="Rhea" id="RHEA-COMP:17914"/>
        <dbReference type="ChEBI" id="CHEBI:15378"/>
        <dbReference type="ChEBI" id="CHEBI:29999"/>
        <dbReference type="ChEBI" id="CHEBI:57273"/>
        <dbReference type="ChEBI" id="CHEBI:58189"/>
        <dbReference type="ChEBI" id="CHEBI:189632"/>
        <dbReference type="EC" id="2.4.1.221"/>
    </reaction>
    <physiologicalReaction direction="left-to-right" evidence="16">
        <dbReference type="Rhea" id="RHEA:63645"/>
    </physiologicalReaction>
</comment>
<evidence type="ECO:0000256" key="7">
    <source>
        <dbReference type="ARBA" id="ARBA00022679"/>
    </source>
</evidence>
<keyword evidence="6" id="KW-0328">Glycosyltransferase</keyword>
<reference evidence="18" key="2">
    <citation type="submission" date="2024-01" db="EMBL/GenBank/DDBJ databases">
        <authorList>
            <person name="He J."/>
            <person name="Wang M."/>
            <person name="Zheng J."/>
            <person name="Liu Z."/>
        </authorList>
    </citation>
    <scope>NUCLEOTIDE SEQUENCE</scope>
    <source>
        <strain evidence="18">ZL_2023a</strain>
        <tissue evidence="18">Muscle</tissue>
    </source>
</reference>
<comment type="similarity">
    <text evidence="3">Belongs to the glycosyltransferase 65 family.</text>
</comment>
<evidence type="ECO:0000256" key="15">
    <source>
        <dbReference type="ARBA" id="ARBA00047273"/>
    </source>
</evidence>
<comment type="pathway">
    <text evidence="2">Protein modification; protein glycosylation.</text>
</comment>
<evidence type="ECO:0000313" key="19">
    <source>
        <dbReference type="Proteomes" id="UP001445076"/>
    </source>
</evidence>
<dbReference type="Pfam" id="PF10250">
    <property type="entry name" value="O-FucT"/>
    <property type="match status" value="1"/>
</dbReference>
<reference evidence="18 19" key="1">
    <citation type="journal article" date="2024" name="BMC Genomics">
        <title>Genome assembly of redclaw crayfish (Cherax quadricarinatus) provides insights into its immune adaptation and hypoxia tolerance.</title>
        <authorList>
            <person name="Liu Z."/>
            <person name="Zheng J."/>
            <person name="Li H."/>
            <person name="Fang K."/>
            <person name="Wang S."/>
            <person name="He J."/>
            <person name="Zhou D."/>
            <person name="Weng S."/>
            <person name="Chi M."/>
            <person name="Gu Z."/>
            <person name="He J."/>
            <person name="Li F."/>
            <person name="Wang M."/>
        </authorList>
    </citation>
    <scope>NUCLEOTIDE SEQUENCE [LARGE SCALE GENOMIC DNA]</scope>
    <source>
        <strain evidence="18">ZL_2023a</strain>
    </source>
</reference>
<dbReference type="Gene3D" id="3.40.50.11340">
    <property type="match status" value="1"/>
</dbReference>
<evidence type="ECO:0000313" key="18">
    <source>
        <dbReference type="EMBL" id="KAK8725468.1"/>
    </source>
</evidence>
<evidence type="ECO:0000256" key="3">
    <source>
        <dbReference type="ARBA" id="ARBA00010626"/>
    </source>
</evidence>
<feature type="non-terminal residue" evidence="18">
    <location>
        <position position="1"/>
    </location>
</feature>
<dbReference type="GO" id="GO:0046922">
    <property type="term" value="F:peptide-O-fucosyltransferase activity"/>
    <property type="evidence" value="ECO:0007669"/>
    <property type="project" value="UniProtKB-EC"/>
</dbReference>
<dbReference type="PANTHER" id="PTHR21420:SF10">
    <property type="entry name" value="GDP-FUCOSE PROTEIN O-FUCOSYLTRANSFERASE 1"/>
    <property type="match status" value="1"/>
</dbReference>
<dbReference type="GO" id="GO:0006004">
    <property type="term" value="P:fucose metabolic process"/>
    <property type="evidence" value="ECO:0007669"/>
    <property type="project" value="UniProtKB-KW"/>
</dbReference>
<sequence>DGGINKDMASGKRLIFCLVILLCAGSFSLDIDENGYILYCPCMGRFGNQADHFLGALGFAKGLNRTLVLPPWVEYKPGVTRSLSAMYLVTTLPDAMQKTVTHLDLSGILSM</sequence>
<dbReference type="EMBL" id="JARKIK010000083">
    <property type="protein sequence ID" value="KAK8725468.1"/>
    <property type="molecule type" value="Genomic_DNA"/>
</dbReference>
<accession>A0AAW0WCL1</accession>
<keyword evidence="9" id="KW-0914">Notch signaling pathway</keyword>
<dbReference type="AlphaFoldDB" id="A0AAW0WCL1"/>
<keyword evidence="8" id="KW-0256">Endoplasmic reticulum</keyword>
<feature type="chain" id="PRO_5044717295" description="GDP-fucose protein O-fucosyltransferase 1" evidence="17">
    <location>
        <begin position="29"/>
        <end position="111"/>
    </location>
</feature>
<evidence type="ECO:0000256" key="5">
    <source>
        <dbReference type="ARBA" id="ARBA00021745"/>
    </source>
</evidence>
<keyword evidence="7" id="KW-0808">Transferase</keyword>
<dbReference type="InterPro" id="IPR039922">
    <property type="entry name" value="POFUT1"/>
</dbReference>
<protein>
    <recommendedName>
        <fullName evidence="5">GDP-fucose protein O-fucosyltransferase 1</fullName>
        <ecNumber evidence="4">2.4.1.221</ecNumber>
    </recommendedName>
    <alternativeName>
        <fullName evidence="14">Peptide-O-fucosyltransferase 1</fullName>
    </alternativeName>
</protein>
<dbReference type="GO" id="GO:0005783">
    <property type="term" value="C:endoplasmic reticulum"/>
    <property type="evidence" value="ECO:0007669"/>
    <property type="project" value="UniProtKB-SubCell"/>
</dbReference>
<evidence type="ECO:0000256" key="17">
    <source>
        <dbReference type="SAM" id="SignalP"/>
    </source>
</evidence>
<dbReference type="InterPro" id="IPR019378">
    <property type="entry name" value="GDP-Fuc_O-FucTrfase"/>
</dbReference>
<organism evidence="18 19">
    <name type="scientific">Cherax quadricarinatus</name>
    <name type="common">Australian red claw crayfish</name>
    <dbReference type="NCBI Taxonomy" id="27406"/>
    <lineage>
        <taxon>Eukaryota</taxon>
        <taxon>Metazoa</taxon>
        <taxon>Ecdysozoa</taxon>
        <taxon>Arthropoda</taxon>
        <taxon>Crustacea</taxon>
        <taxon>Multicrustacea</taxon>
        <taxon>Malacostraca</taxon>
        <taxon>Eumalacostraca</taxon>
        <taxon>Eucarida</taxon>
        <taxon>Decapoda</taxon>
        <taxon>Pleocyemata</taxon>
        <taxon>Astacidea</taxon>
        <taxon>Parastacoidea</taxon>
        <taxon>Parastacidae</taxon>
        <taxon>Cherax</taxon>
    </lineage>
</organism>
<keyword evidence="13" id="KW-0119">Carbohydrate metabolism</keyword>
<evidence type="ECO:0000256" key="12">
    <source>
        <dbReference type="ARBA" id="ARBA00023253"/>
    </source>
</evidence>
<evidence type="ECO:0000256" key="10">
    <source>
        <dbReference type="ARBA" id="ARBA00023157"/>
    </source>
</evidence>
<evidence type="ECO:0000256" key="8">
    <source>
        <dbReference type="ARBA" id="ARBA00022824"/>
    </source>
</evidence>
<comment type="catalytic activity">
    <reaction evidence="15">
        <text>L-threonyl-[protein] + GDP-beta-L-fucose = 3-O-(alpha-L-fucosyl)-L-threonyl-[protein] + GDP + H(+)</text>
        <dbReference type="Rhea" id="RHEA:70491"/>
        <dbReference type="Rhea" id="RHEA-COMP:11060"/>
        <dbReference type="Rhea" id="RHEA-COMP:17915"/>
        <dbReference type="ChEBI" id="CHEBI:15378"/>
        <dbReference type="ChEBI" id="CHEBI:30013"/>
        <dbReference type="ChEBI" id="CHEBI:57273"/>
        <dbReference type="ChEBI" id="CHEBI:58189"/>
        <dbReference type="ChEBI" id="CHEBI:189631"/>
        <dbReference type="EC" id="2.4.1.221"/>
    </reaction>
    <physiologicalReaction direction="left-to-right" evidence="15">
        <dbReference type="Rhea" id="RHEA:70492"/>
    </physiologicalReaction>
</comment>
<evidence type="ECO:0000256" key="2">
    <source>
        <dbReference type="ARBA" id="ARBA00004922"/>
    </source>
</evidence>
<evidence type="ECO:0000256" key="14">
    <source>
        <dbReference type="ARBA" id="ARBA00033080"/>
    </source>
</evidence>
<feature type="signal peptide" evidence="17">
    <location>
        <begin position="1"/>
        <end position="28"/>
    </location>
</feature>
<dbReference type="GO" id="GO:0007219">
    <property type="term" value="P:Notch signaling pathway"/>
    <property type="evidence" value="ECO:0007669"/>
    <property type="project" value="UniProtKB-KW"/>
</dbReference>
<dbReference type="Proteomes" id="UP001445076">
    <property type="component" value="Unassembled WGS sequence"/>
</dbReference>
<comment type="subcellular location">
    <subcellularLocation>
        <location evidence="1">Endoplasmic reticulum</location>
    </subcellularLocation>
</comment>
<keyword evidence="12" id="KW-0294">Fucose metabolism</keyword>
<dbReference type="PANTHER" id="PTHR21420">
    <property type="entry name" value="GDP-FUCOSE PROTEIN O-FUCOSYLTRANSFERASE 1"/>
    <property type="match status" value="1"/>
</dbReference>
<keyword evidence="10" id="KW-1015">Disulfide bond</keyword>
<gene>
    <name evidence="18" type="ORF">OTU49_010875</name>
</gene>
<evidence type="ECO:0000256" key="13">
    <source>
        <dbReference type="ARBA" id="ARBA00023277"/>
    </source>
</evidence>
<evidence type="ECO:0000256" key="4">
    <source>
        <dbReference type="ARBA" id="ARBA00012196"/>
    </source>
</evidence>
<name>A0AAW0WCL1_CHEQU</name>
<proteinExistence type="inferred from homology"/>
<comment type="caution">
    <text evidence="18">The sequence shown here is derived from an EMBL/GenBank/DDBJ whole genome shotgun (WGS) entry which is preliminary data.</text>
</comment>
<dbReference type="EMBL" id="JARKIK010000083">
    <property type="protein sequence ID" value="KAK8725469.1"/>
    <property type="molecule type" value="Genomic_DNA"/>
</dbReference>
<evidence type="ECO:0000256" key="6">
    <source>
        <dbReference type="ARBA" id="ARBA00022676"/>
    </source>
</evidence>
<dbReference type="EC" id="2.4.1.221" evidence="4"/>
<evidence type="ECO:0000256" key="9">
    <source>
        <dbReference type="ARBA" id="ARBA00022976"/>
    </source>
</evidence>
<keyword evidence="19" id="KW-1185">Reference proteome</keyword>
<evidence type="ECO:0000256" key="11">
    <source>
        <dbReference type="ARBA" id="ARBA00023180"/>
    </source>
</evidence>
<keyword evidence="17" id="KW-0732">Signal</keyword>